<name>A0AA38M1S8_9CUCU</name>
<keyword evidence="5" id="KW-1185">Reference proteome</keyword>
<reference evidence="3" key="1">
    <citation type="journal article" date="2023" name="G3 (Bethesda)">
        <title>Whole genome assemblies of Zophobas morio and Tenebrio molitor.</title>
        <authorList>
            <person name="Kaur S."/>
            <person name="Stinson S.A."/>
            <person name="diCenzo G.C."/>
        </authorList>
    </citation>
    <scope>NUCLEOTIDE SEQUENCE</scope>
    <source>
        <strain evidence="3">QUZm001</strain>
    </source>
</reference>
<dbReference type="EMBL" id="JALNTZ010000009">
    <property type="protein sequence ID" value="KAJ3640610.1"/>
    <property type="molecule type" value="Genomic_DNA"/>
</dbReference>
<dbReference type="Proteomes" id="UP001168821">
    <property type="component" value="Unassembled WGS sequence"/>
</dbReference>
<accession>A0AA38M1S8</accession>
<protein>
    <submittedName>
        <fullName evidence="3">Uncharacterized protein</fullName>
    </submittedName>
</protein>
<sequence length="186" mass="21836">MDKLKQTKNKDEGKEDESFSSSTNDKKETSKDEDPFKRRESLSRTPPEKEGQKVSSLRTNWEPWGLGRPRANTNGSDTEKGAKRKATESPENKEHKIGRDANLLKRRHAEAEERLSKELEVLGNFIQENRNVHVPVKKSIEIIQRSYKKLIEIIRVKEEEEDEKGKEWQKKNRHPEGDSKTYRRRK</sequence>
<gene>
    <name evidence="2" type="ORF">Zmor_004295</name>
    <name evidence="4" type="ORF">Zmor_024845</name>
    <name evidence="3" type="ORF">Zmor_027163</name>
</gene>
<evidence type="ECO:0000256" key="1">
    <source>
        <dbReference type="SAM" id="MobiDB-lite"/>
    </source>
</evidence>
<feature type="compositionally biased region" description="Basic and acidic residues" evidence="1">
    <location>
        <begin position="77"/>
        <end position="109"/>
    </location>
</feature>
<feature type="region of interest" description="Disordered" evidence="1">
    <location>
        <begin position="159"/>
        <end position="186"/>
    </location>
</feature>
<comment type="caution">
    <text evidence="3">The sequence shown here is derived from an EMBL/GenBank/DDBJ whole genome shotgun (WGS) entry which is preliminary data.</text>
</comment>
<feature type="compositionally biased region" description="Basic and acidic residues" evidence="1">
    <location>
        <begin position="24"/>
        <end position="52"/>
    </location>
</feature>
<evidence type="ECO:0000313" key="4">
    <source>
        <dbReference type="EMBL" id="KAJ3642024.1"/>
    </source>
</evidence>
<organism evidence="3 5">
    <name type="scientific">Zophobas morio</name>
    <dbReference type="NCBI Taxonomy" id="2755281"/>
    <lineage>
        <taxon>Eukaryota</taxon>
        <taxon>Metazoa</taxon>
        <taxon>Ecdysozoa</taxon>
        <taxon>Arthropoda</taxon>
        <taxon>Hexapoda</taxon>
        <taxon>Insecta</taxon>
        <taxon>Pterygota</taxon>
        <taxon>Neoptera</taxon>
        <taxon>Endopterygota</taxon>
        <taxon>Coleoptera</taxon>
        <taxon>Polyphaga</taxon>
        <taxon>Cucujiformia</taxon>
        <taxon>Tenebrionidae</taxon>
        <taxon>Zophobas</taxon>
    </lineage>
</organism>
<feature type="compositionally biased region" description="Basic and acidic residues" evidence="1">
    <location>
        <begin position="1"/>
        <end position="17"/>
    </location>
</feature>
<evidence type="ECO:0000313" key="3">
    <source>
        <dbReference type="EMBL" id="KAJ3640610.1"/>
    </source>
</evidence>
<feature type="region of interest" description="Disordered" evidence="1">
    <location>
        <begin position="1"/>
        <end position="109"/>
    </location>
</feature>
<evidence type="ECO:0000313" key="5">
    <source>
        <dbReference type="Proteomes" id="UP001168821"/>
    </source>
</evidence>
<proteinExistence type="predicted"/>
<dbReference type="AlphaFoldDB" id="A0AA38M1S8"/>
<dbReference type="EMBL" id="JALNTZ010000008">
    <property type="protein sequence ID" value="KAJ3642024.1"/>
    <property type="molecule type" value="Genomic_DNA"/>
</dbReference>
<dbReference type="EMBL" id="JALNTZ010000015">
    <property type="protein sequence ID" value="KAJ3639079.1"/>
    <property type="molecule type" value="Genomic_DNA"/>
</dbReference>
<evidence type="ECO:0000313" key="2">
    <source>
        <dbReference type="EMBL" id="KAJ3639079.1"/>
    </source>
</evidence>